<gene>
    <name evidence="1" type="ORF">FB561_0762</name>
</gene>
<accession>A0A561BLI8</accession>
<evidence type="ECO:0008006" key="3">
    <source>
        <dbReference type="Google" id="ProtNLM"/>
    </source>
</evidence>
<dbReference type="EMBL" id="VIVK01000001">
    <property type="protein sequence ID" value="TWD79698.1"/>
    <property type="molecule type" value="Genomic_DNA"/>
</dbReference>
<keyword evidence="2" id="KW-1185">Reference proteome</keyword>
<dbReference type="OrthoDB" id="3418622at2"/>
<proteinExistence type="predicted"/>
<dbReference type="RefSeq" id="WP_145803039.1">
    <property type="nucleotide sequence ID" value="NZ_VIVK01000001.1"/>
</dbReference>
<name>A0A561BLI8_9ACTN</name>
<reference evidence="1 2" key="1">
    <citation type="submission" date="2019-06" db="EMBL/GenBank/DDBJ databases">
        <title>Sequencing the genomes of 1000 actinobacteria strains.</title>
        <authorList>
            <person name="Klenk H.-P."/>
        </authorList>
    </citation>
    <scope>NUCLEOTIDE SEQUENCE [LARGE SCALE GENOMIC DNA]</scope>
    <source>
        <strain evidence="1 2">DSM 24683</strain>
    </source>
</reference>
<dbReference type="Proteomes" id="UP000318380">
    <property type="component" value="Unassembled WGS sequence"/>
</dbReference>
<dbReference type="AlphaFoldDB" id="A0A561BLI8"/>
<evidence type="ECO:0000313" key="2">
    <source>
        <dbReference type="Proteomes" id="UP000318380"/>
    </source>
</evidence>
<protein>
    <recommendedName>
        <fullName evidence="3">Abi-like protein</fullName>
    </recommendedName>
</protein>
<sequence length="199" mass="22727">MPRSPWTLEDLLSRARLAPYLTTCSGRIPDALILYGWNSEVSGAFFESLHYLEVGLRNAMDRQLTGWAASCGARKAWYVDEVVPLSPPTRAKIAVARHNATRDDRAEVPGKVVAELPFGFWWSLLGDEYNRRLWQPCLRYAFDGPVRRLRLHSELNGLRLLRNRIAHHEPIQAATSAWPTNDWWTWRTGSRRSCAPGSN</sequence>
<evidence type="ECO:0000313" key="1">
    <source>
        <dbReference type="EMBL" id="TWD79698.1"/>
    </source>
</evidence>
<organism evidence="1 2">
    <name type="scientific">Kribbella amoyensis</name>
    <dbReference type="NCBI Taxonomy" id="996641"/>
    <lineage>
        <taxon>Bacteria</taxon>
        <taxon>Bacillati</taxon>
        <taxon>Actinomycetota</taxon>
        <taxon>Actinomycetes</taxon>
        <taxon>Propionibacteriales</taxon>
        <taxon>Kribbellaceae</taxon>
        <taxon>Kribbella</taxon>
    </lineage>
</organism>
<comment type="caution">
    <text evidence="1">The sequence shown here is derived from an EMBL/GenBank/DDBJ whole genome shotgun (WGS) entry which is preliminary data.</text>
</comment>